<evidence type="ECO:0000259" key="4">
    <source>
        <dbReference type="PROSITE" id="PS50956"/>
    </source>
</evidence>
<dbReference type="CDD" id="cd00090">
    <property type="entry name" value="HTH_ARSR"/>
    <property type="match status" value="1"/>
</dbReference>
<dbReference type="PROSITE" id="PS50956">
    <property type="entry name" value="HTH_ASNC_2"/>
    <property type="match status" value="1"/>
</dbReference>
<dbReference type="InterPro" id="IPR019887">
    <property type="entry name" value="Tscrpt_reg_AsnC/Lrp_C"/>
</dbReference>
<accession>A0A1I5Z0Q1</accession>
<dbReference type="SUPFAM" id="SSF46785">
    <property type="entry name" value="Winged helix' DNA-binding domain"/>
    <property type="match status" value="1"/>
</dbReference>
<dbReference type="RefSeq" id="WP_061805080.1">
    <property type="nucleotide sequence ID" value="NZ_FOXX01000003.1"/>
</dbReference>
<feature type="domain" description="HTH asnC-type" evidence="4">
    <location>
        <begin position="1"/>
        <end position="62"/>
    </location>
</feature>
<dbReference type="PANTHER" id="PTHR30154:SF53">
    <property type="entry name" value="HTH-TYPE TRANSCRIPTIONAL REGULATOR LRPC"/>
    <property type="match status" value="1"/>
</dbReference>
<evidence type="ECO:0000313" key="6">
    <source>
        <dbReference type="Proteomes" id="UP000182762"/>
    </source>
</evidence>
<dbReference type="InterPro" id="IPR036388">
    <property type="entry name" value="WH-like_DNA-bd_sf"/>
</dbReference>
<keyword evidence="6" id="KW-1185">Reference proteome</keyword>
<keyword evidence="2" id="KW-0238">DNA-binding</keyword>
<dbReference type="EMBL" id="FOXX01000003">
    <property type="protein sequence ID" value="SFQ50009.1"/>
    <property type="molecule type" value="Genomic_DNA"/>
</dbReference>
<gene>
    <name evidence="5" type="ORF">SAMN02745910_01713</name>
</gene>
<dbReference type="PANTHER" id="PTHR30154">
    <property type="entry name" value="LEUCINE-RESPONSIVE REGULATORY PROTEIN"/>
    <property type="match status" value="1"/>
</dbReference>
<dbReference type="InterPro" id="IPR011991">
    <property type="entry name" value="ArsR-like_HTH"/>
</dbReference>
<dbReference type="InterPro" id="IPR011008">
    <property type="entry name" value="Dimeric_a/b-barrel"/>
</dbReference>
<keyword evidence="1" id="KW-0805">Transcription regulation</keyword>
<dbReference type="PRINTS" id="PR00033">
    <property type="entry name" value="HTHASNC"/>
</dbReference>
<evidence type="ECO:0000256" key="2">
    <source>
        <dbReference type="ARBA" id="ARBA00023125"/>
    </source>
</evidence>
<sequence length="146" mass="16381">MDVIDVKLLELLQRNSRMTVSELSKRLALSRPSVSERLHRLQHSGIIEEFSARISLSKVGLDIQLFIQIGDLKKSPAEIEKFIEKEEGIIEAHRVTGTSGYILKAAVPDMAKMRMLIDRLMPFGALTTSVILASPVPHRHVKIEAE</sequence>
<dbReference type="Proteomes" id="UP000182762">
    <property type="component" value="Unassembled WGS sequence"/>
</dbReference>
<organism evidence="5 6">
    <name type="scientific">Priestia endophytica DSM 13796</name>
    <dbReference type="NCBI Taxonomy" id="1121089"/>
    <lineage>
        <taxon>Bacteria</taxon>
        <taxon>Bacillati</taxon>
        <taxon>Bacillota</taxon>
        <taxon>Bacilli</taxon>
        <taxon>Bacillales</taxon>
        <taxon>Bacillaceae</taxon>
        <taxon>Priestia</taxon>
    </lineage>
</organism>
<dbReference type="Pfam" id="PF13404">
    <property type="entry name" value="HTH_AsnC-type"/>
    <property type="match status" value="1"/>
</dbReference>
<name>A0A1I5Z0Q1_9BACI</name>
<dbReference type="InterPro" id="IPR000485">
    <property type="entry name" value="AsnC-type_HTH_dom"/>
</dbReference>
<dbReference type="SMART" id="SM00344">
    <property type="entry name" value="HTH_ASNC"/>
    <property type="match status" value="1"/>
</dbReference>
<dbReference type="SUPFAM" id="SSF54909">
    <property type="entry name" value="Dimeric alpha+beta barrel"/>
    <property type="match status" value="1"/>
</dbReference>
<dbReference type="InterPro" id="IPR019888">
    <property type="entry name" value="Tscrpt_reg_AsnC-like"/>
</dbReference>
<dbReference type="InterPro" id="IPR036390">
    <property type="entry name" value="WH_DNA-bd_sf"/>
</dbReference>
<dbReference type="Gene3D" id="1.10.10.10">
    <property type="entry name" value="Winged helix-like DNA-binding domain superfamily/Winged helix DNA-binding domain"/>
    <property type="match status" value="1"/>
</dbReference>
<dbReference type="InterPro" id="IPR019885">
    <property type="entry name" value="Tscrpt_reg_HTH_AsnC-type_CS"/>
</dbReference>
<keyword evidence="3" id="KW-0804">Transcription</keyword>
<evidence type="ECO:0000256" key="3">
    <source>
        <dbReference type="ARBA" id="ARBA00023163"/>
    </source>
</evidence>
<protein>
    <submittedName>
        <fullName evidence="5">Lrp/AsnC family transcriptional regulator, leucine-responsive regulatory protein</fullName>
    </submittedName>
</protein>
<dbReference type="GeneID" id="93710406"/>
<dbReference type="Gene3D" id="3.30.70.920">
    <property type="match status" value="1"/>
</dbReference>
<reference evidence="5 6" key="1">
    <citation type="submission" date="2016-10" db="EMBL/GenBank/DDBJ databases">
        <authorList>
            <person name="Varghese N."/>
            <person name="Submissions S."/>
        </authorList>
    </citation>
    <scope>NUCLEOTIDE SEQUENCE [LARGE SCALE GENOMIC DNA]</scope>
    <source>
        <strain evidence="5 6">DSM 13796</strain>
    </source>
</reference>
<dbReference type="Pfam" id="PF01037">
    <property type="entry name" value="AsnC_trans_reg"/>
    <property type="match status" value="1"/>
</dbReference>
<evidence type="ECO:0000256" key="1">
    <source>
        <dbReference type="ARBA" id="ARBA00023015"/>
    </source>
</evidence>
<dbReference type="PROSITE" id="PS00519">
    <property type="entry name" value="HTH_ASNC_1"/>
    <property type="match status" value="1"/>
</dbReference>
<comment type="caution">
    <text evidence="5">The sequence shown here is derived from an EMBL/GenBank/DDBJ whole genome shotgun (WGS) entry which is preliminary data.</text>
</comment>
<evidence type="ECO:0000313" key="5">
    <source>
        <dbReference type="EMBL" id="SFQ50009.1"/>
    </source>
</evidence>
<proteinExistence type="predicted"/>